<dbReference type="RefSeq" id="WP_006193394.1">
    <property type="nucleotide sequence ID" value="NC_015437.1"/>
</dbReference>
<dbReference type="InterPro" id="IPR010982">
    <property type="entry name" value="Lambda_DNA-bd_dom_sf"/>
</dbReference>
<dbReference type="GO" id="GO:0003677">
    <property type="term" value="F:DNA binding"/>
    <property type="evidence" value="ECO:0007669"/>
    <property type="project" value="UniProtKB-KW"/>
</dbReference>
<evidence type="ECO:0000313" key="2">
    <source>
        <dbReference type="EMBL" id="AEB99568.1"/>
    </source>
</evidence>
<accession>C9LX67</accession>
<gene>
    <name evidence="2" type="ordered locus">Selsp_0596</name>
    <name evidence="3" type="ORF">SELSPUOL_02070</name>
</gene>
<dbReference type="InterPro" id="IPR001387">
    <property type="entry name" value="Cro/C1-type_HTH"/>
</dbReference>
<dbReference type="KEGG" id="ssg:Selsp_0596"/>
<organism evidence="3 4">
    <name type="scientific">Selenomonas sputigena (strain ATCC 35185 / DSM 20758 / CCUG 44933 / VPI D19B-28)</name>
    <dbReference type="NCBI Taxonomy" id="546271"/>
    <lineage>
        <taxon>Bacteria</taxon>
        <taxon>Bacillati</taxon>
        <taxon>Bacillota</taxon>
        <taxon>Negativicutes</taxon>
        <taxon>Selenomonadales</taxon>
        <taxon>Selenomonadaceae</taxon>
        <taxon>Selenomonas</taxon>
    </lineage>
</organism>
<dbReference type="CDD" id="cd00093">
    <property type="entry name" value="HTH_XRE"/>
    <property type="match status" value="1"/>
</dbReference>
<dbReference type="PROSITE" id="PS50943">
    <property type="entry name" value="HTH_CROC1"/>
    <property type="match status" value="1"/>
</dbReference>
<feature type="domain" description="HTH cro/C1-type" evidence="1">
    <location>
        <begin position="32"/>
        <end position="86"/>
    </location>
</feature>
<reference evidence="2 5" key="2">
    <citation type="submission" date="2011-04" db="EMBL/GenBank/DDBJ databases">
        <title>The complete genome of Selenomonas sputigena DSM 20758.</title>
        <authorList>
            <consortium name="US DOE Joint Genome Institute (JGI-PGF)"/>
            <person name="Lucas S."/>
            <person name="Copeland A."/>
            <person name="Lapidus A."/>
            <person name="Bruce D."/>
            <person name="Goodwin L."/>
            <person name="Pitluck S."/>
            <person name="Peters L."/>
            <person name="Kyrpides N."/>
            <person name="Mavromatis K."/>
            <person name="Ivanova N."/>
            <person name="Ovchinnikova G."/>
            <person name="Teshima H."/>
            <person name="Detter J.C."/>
            <person name="Tapia R."/>
            <person name="Han C."/>
            <person name="Land M."/>
            <person name="Hauser L."/>
            <person name="Markowitz V."/>
            <person name="Cheng J.-F."/>
            <person name="Hugenholtz P."/>
            <person name="Woyke T."/>
            <person name="Wu D."/>
            <person name="Gronow S."/>
            <person name="Wellnitz S."/>
            <person name="Schneider S."/>
            <person name="Klenk H.-P."/>
            <person name="Eisen J.A."/>
        </authorList>
    </citation>
    <scope>NUCLEOTIDE SEQUENCE [LARGE SCALE GENOMIC DNA]</scope>
    <source>
        <strain evidence="2">ATCC 35185</strain>
        <strain evidence="5">ATCC 35185 / DSM 20758 / VPI D19B-28</strain>
    </source>
</reference>
<dbReference type="OrthoDB" id="2224162at2"/>
<dbReference type="eggNOG" id="COG1396">
    <property type="taxonomic scope" value="Bacteria"/>
</dbReference>
<dbReference type="Pfam" id="PF01381">
    <property type="entry name" value="HTH_3"/>
    <property type="match status" value="1"/>
</dbReference>
<keyword evidence="5" id="KW-1185">Reference proteome</keyword>
<reference evidence="3 4" key="1">
    <citation type="submission" date="2009-09" db="EMBL/GenBank/DDBJ databases">
        <authorList>
            <person name="Weinstock G."/>
            <person name="Sodergren E."/>
            <person name="Clifton S."/>
            <person name="Fulton L."/>
            <person name="Fulton B."/>
            <person name="Courtney L."/>
            <person name="Fronick C."/>
            <person name="Harrison M."/>
            <person name="Strong C."/>
            <person name="Farmer C."/>
            <person name="Delahaunty K."/>
            <person name="Markovic C."/>
            <person name="Hall O."/>
            <person name="Minx P."/>
            <person name="Tomlinson C."/>
            <person name="Mitreva M."/>
            <person name="Nelson J."/>
            <person name="Hou S."/>
            <person name="Wollam A."/>
            <person name="Pepin K.H."/>
            <person name="Johnson M."/>
            <person name="Bhonagiri V."/>
            <person name="Nash W.E."/>
            <person name="Warren W."/>
            <person name="Chinwalla A."/>
            <person name="Mardis E.R."/>
            <person name="Wilson R.K."/>
        </authorList>
    </citation>
    <scope>NUCLEOTIDE SEQUENCE [LARGE SCALE GENOMIC DNA]</scope>
    <source>
        <strain evidence="3">ATCC 35185</strain>
        <strain evidence="4">ATCC 35185 / DSM 20758 / VPI D19B-28</strain>
    </source>
</reference>
<dbReference type="HOGENOM" id="CLU_066192_18_4_9"/>
<name>C9LX67_SELS3</name>
<proteinExistence type="predicted"/>
<protein>
    <submittedName>
        <fullName evidence="3">DNA-binding helix-turn-helix protein</fullName>
    </submittedName>
    <submittedName>
        <fullName evidence="2">Helix-turn-helix domain protein</fullName>
    </submittedName>
</protein>
<dbReference type="EMBL" id="ACKP02000048">
    <property type="protein sequence ID" value="EEX76544.1"/>
    <property type="molecule type" value="Genomic_DNA"/>
</dbReference>
<dbReference type="Proteomes" id="UP000011124">
    <property type="component" value="Chromosome"/>
</dbReference>
<dbReference type="STRING" id="546271.Selsp_0596"/>
<dbReference type="Proteomes" id="UP000003505">
    <property type="component" value="Unassembled WGS sequence"/>
</dbReference>
<evidence type="ECO:0000313" key="3">
    <source>
        <dbReference type="EMBL" id="EEX76544.1"/>
    </source>
</evidence>
<keyword evidence="3" id="KW-0238">DNA-binding</keyword>
<dbReference type="SUPFAM" id="SSF47413">
    <property type="entry name" value="lambda repressor-like DNA-binding domains"/>
    <property type="match status" value="1"/>
</dbReference>
<evidence type="ECO:0000259" key="1">
    <source>
        <dbReference type="PROSITE" id="PS50943"/>
    </source>
</evidence>
<evidence type="ECO:0000313" key="4">
    <source>
        <dbReference type="Proteomes" id="UP000003505"/>
    </source>
</evidence>
<dbReference type="Gene3D" id="1.10.260.40">
    <property type="entry name" value="lambda repressor-like DNA-binding domains"/>
    <property type="match status" value="1"/>
</dbReference>
<dbReference type="AlphaFoldDB" id="C9LX67"/>
<sequence>MRSWQSKKKEIQSLTETEKSELSLAASLVAQIIETREKKGWTQRDLAQRSGIAQSSIARFERCGAMPRLDTFAKISNCVGLRLALVENP</sequence>
<dbReference type="EMBL" id="CP002637">
    <property type="protein sequence ID" value="AEB99568.1"/>
    <property type="molecule type" value="Genomic_DNA"/>
</dbReference>
<dbReference type="SMART" id="SM00530">
    <property type="entry name" value="HTH_XRE"/>
    <property type="match status" value="1"/>
</dbReference>
<evidence type="ECO:0000313" key="5">
    <source>
        <dbReference type="Proteomes" id="UP000011124"/>
    </source>
</evidence>